<accession>A0A6I9QLM6</accession>
<dbReference type="Gene3D" id="1.20.1280.50">
    <property type="match status" value="1"/>
</dbReference>
<dbReference type="InterPro" id="IPR005174">
    <property type="entry name" value="KIB1-4_b-propeller"/>
</dbReference>
<evidence type="ECO:0000313" key="2">
    <source>
        <dbReference type="Proteomes" id="UP000504607"/>
    </source>
</evidence>
<dbReference type="InParanoid" id="A0A6I9QLM6"/>
<feature type="domain" description="KIB1-4 beta-propeller" evidence="1">
    <location>
        <begin position="71"/>
        <end position="339"/>
    </location>
</feature>
<dbReference type="Pfam" id="PF03478">
    <property type="entry name" value="Beta-prop_KIB1-4"/>
    <property type="match status" value="1"/>
</dbReference>
<evidence type="ECO:0000313" key="3">
    <source>
        <dbReference type="RefSeq" id="XP_010911489.1"/>
    </source>
</evidence>
<dbReference type="Proteomes" id="UP000504607">
    <property type="component" value="Unplaced"/>
</dbReference>
<sequence length="382" mass="43863">MAADWSQLPAELLEIISTKIIFITDYLRFRAVCTSWRSASPARPRHLPAQLPWLLLPYYPSPDNTDARRLFFDLRDRRIYQLDLPETRGKRVCGSSHGWLVLERHVAISLLNPVTRAHIQLPSLNTSSTFLYFFRPGEAHLFPPPDADQMLEKCSIKNVTLSSNPALNSDCIVLAVFQREGIFAFCRIRDESWTIISESYFFFNDKNIDVTYHNGRFYSVSAHGQVTVYDVNSPRRIVLPSRLQYSWDQKYLVDQSSQELLMVEWNFESRSANGGAKYDVFKLDVDGQPKWVKVEDIGNSMLFLGGTNRCFCLPAVNFDGWGGNFIYHTVPYFLQRYEDGDLVSHAVNSFSLKDDCTMQIACNLGVSLLHWSPPMWVTPSLF</sequence>
<dbReference type="OrthoDB" id="725262at2759"/>
<organism evidence="2 3">
    <name type="scientific">Elaeis guineensis var. tenera</name>
    <name type="common">Oil palm</name>
    <dbReference type="NCBI Taxonomy" id="51953"/>
    <lineage>
        <taxon>Eukaryota</taxon>
        <taxon>Viridiplantae</taxon>
        <taxon>Streptophyta</taxon>
        <taxon>Embryophyta</taxon>
        <taxon>Tracheophyta</taxon>
        <taxon>Spermatophyta</taxon>
        <taxon>Magnoliopsida</taxon>
        <taxon>Liliopsida</taxon>
        <taxon>Arecaceae</taxon>
        <taxon>Arecoideae</taxon>
        <taxon>Cocoseae</taxon>
        <taxon>Elaeidinae</taxon>
        <taxon>Elaeis</taxon>
    </lineage>
</organism>
<dbReference type="PANTHER" id="PTHR44259">
    <property type="entry name" value="OS07G0183000 PROTEIN-RELATED"/>
    <property type="match status" value="1"/>
</dbReference>
<dbReference type="RefSeq" id="XP_010911489.1">
    <property type="nucleotide sequence ID" value="XM_010913187.3"/>
</dbReference>
<name>A0A6I9QLM6_ELAGV</name>
<proteinExistence type="predicted"/>
<reference evidence="3" key="1">
    <citation type="submission" date="2025-08" db="UniProtKB">
        <authorList>
            <consortium name="RefSeq"/>
        </authorList>
    </citation>
    <scope>IDENTIFICATION</scope>
</reference>
<protein>
    <submittedName>
        <fullName evidence="3">F-box protein At2g17036</fullName>
    </submittedName>
</protein>
<keyword evidence="2" id="KW-1185">Reference proteome</keyword>
<dbReference type="PANTHER" id="PTHR44259:SF87">
    <property type="entry name" value="F-BOX DOMAIN-CONTAINING PROTEIN"/>
    <property type="match status" value="1"/>
</dbReference>
<dbReference type="AlphaFoldDB" id="A0A6I9QLM6"/>
<dbReference type="InterPro" id="IPR050942">
    <property type="entry name" value="F-box_BR-signaling"/>
</dbReference>
<gene>
    <name evidence="3" type="primary">LOC105037533</name>
</gene>
<evidence type="ECO:0000259" key="1">
    <source>
        <dbReference type="Pfam" id="PF03478"/>
    </source>
</evidence>